<evidence type="ECO:0000256" key="4">
    <source>
        <dbReference type="ARBA" id="ARBA00023125"/>
    </source>
</evidence>
<evidence type="ECO:0000256" key="2">
    <source>
        <dbReference type="ARBA" id="ARBA00010961"/>
    </source>
</evidence>
<comment type="similarity">
    <text evidence="2">Belongs to the transposase mutator family.</text>
</comment>
<accession>A0A936TCB6</accession>
<evidence type="ECO:0000256" key="5">
    <source>
        <dbReference type="ARBA" id="ARBA00023172"/>
    </source>
</evidence>
<evidence type="ECO:0000256" key="1">
    <source>
        <dbReference type="ARBA" id="ARBA00002190"/>
    </source>
</evidence>
<dbReference type="AlphaFoldDB" id="A0A936TCB6"/>
<evidence type="ECO:0000313" key="7">
    <source>
        <dbReference type="Proteomes" id="UP000727993"/>
    </source>
</evidence>
<proteinExistence type="inferred from homology"/>
<comment type="function">
    <text evidence="1">Required for the transposition of the insertion element.</text>
</comment>
<dbReference type="EMBL" id="JADJZA010000001">
    <property type="protein sequence ID" value="MBK9296053.1"/>
    <property type="molecule type" value="Genomic_DNA"/>
</dbReference>
<dbReference type="Proteomes" id="UP000727993">
    <property type="component" value="Unassembled WGS sequence"/>
</dbReference>
<gene>
    <name evidence="6" type="ORF">IPN02_04095</name>
</gene>
<dbReference type="Pfam" id="PF00872">
    <property type="entry name" value="Transposase_mut"/>
    <property type="match status" value="1"/>
</dbReference>
<evidence type="ECO:0000256" key="3">
    <source>
        <dbReference type="ARBA" id="ARBA00022578"/>
    </source>
</evidence>
<keyword evidence="5" id="KW-0233">DNA recombination</keyword>
<comment type="caution">
    <text evidence="6">The sequence shown here is derived from an EMBL/GenBank/DDBJ whole genome shotgun (WGS) entry which is preliminary data.</text>
</comment>
<organism evidence="6 7">
    <name type="scientific">Candidatus Neomicrothrix subdominans</name>
    <dbReference type="NCBI Taxonomy" id="2954438"/>
    <lineage>
        <taxon>Bacteria</taxon>
        <taxon>Bacillati</taxon>
        <taxon>Actinomycetota</taxon>
        <taxon>Acidimicrobiia</taxon>
        <taxon>Acidimicrobiales</taxon>
        <taxon>Microthrixaceae</taxon>
        <taxon>Candidatus Neomicrothrix</taxon>
    </lineage>
</organism>
<keyword evidence="4" id="KW-0238">DNA-binding</keyword>
<dbReference type="GO" id="GO:0003677">
    <property type="term" value="F:DNA binding"/>
    <property type="evidence" value="ECO:0007669"/>
    <property type="project" value="UniProtKB-KW"/>
</dbReference>
<evidence type="ECO:0000313" key="6">
    <source>
        <dbReference type="EMBL" id="MBK9296053.1"/>
    </source>
</evidence>
<reference evidence="6 7" key="1">
    <citation type="submission" date="2020-10" db="EMBL/GenBank/DDBJ databases">
        <title>Connecting structure to function with the recovery of over 1000 high-quality activated sludge metagenome-assembled genomes encoding full-length rRNA genes using long-read sequencing.</title>
        <authorList>
            <person name="Singleton C.M."/>
            <person name="Petriglieri F."/>
            <person name="Kristensen J.M."/>
            <person name="Kirkegaard R.H."/>
            <person name="Michaelsen T.Y."/>
            <person name="Andersen M.H."/>
            <person name="Karst S.M."/>
            <person name="Dueholm M.S."/>
            <person name="Nielsen P.H."/>
            <person name="Albertsen M."/>
        </authorList>
    </citation>
    <scope>NUCLEOTIDE SEQUENCE [LARGE SCALE GENOMIC DNA]</scope>
    <source>
        <strain evidence="6">Lyne_18-Q3-R50-59_MAXAC.006</strain>
    </source>
</reference>
<dbReference type="GO" id="GO:0006313">
    <property type="term" value="P:DNA transposition"/>
    <property type="evidence" value="ECO:0007669"/>
    <property type="project" value="InterPro"/>
</dbReference>
<keyword evidence="3" id="KW-0815">Transposition</keyword>
<sequence length="116" mass="12026">MTTPDSALNALSASLTAVDSPLAASLAEIVADAIQELIEAELSALIGAEPNERSMSRTNLCNGHRDKLVSTPAGDITVGIPKLRKGSVGSIGHCPRGRQRNARLLIEGHVDGVADC</sequence>
<dbReference type="InterPro" id="IPR001207">
    <property type="entry name" value="Transposase_mutator"/>
</dbReference>
<dbReference type="GO" id="GO:0004803">
    <property type="term" value="F:transposase activity"/>
    <property type="evidence" value="ECO:0007669"/>
    <property type="project" value="InterPro"/>
</dbReference>
<protein>
    <submittedName>
        <fullName evidence="6">Transposase</fullName>
    </submittedName>
</protein>
<name>A0A936TCB6_9ACTN</name>